<evidence type="ECO:0000313" key="6">
    <source>
        <dbReference type="Proteomes" id="UP000648239"/>
    </source>
</evidence>
<feature type="domain" description="Aspartate/glutamate/uridylate kinase" evidence="4">
    <location>
        <begin position="4"/>
        <end position="128"/>
    </location>
</feature>
<dbReference type="PANTHER" id="PTHR30409:SF1">
    <property type="entry name" value="CARBAMATE KINASE-RELATED"/>
    <property type="match status" value="1"/>
</dbReference>
<feature type="non-terminal residue" evidence="5">
    <location>
        <position position="1"/>
    </location>
</feature>
<protein>
    <submittedName>
        <fullName evidence="5">Carbamate kinase</fullName>
        <ecNumber evidence="5">2.7.2.2</ecNumber>
    </submittedName>
</protein>
<dbReference type="Pfam" id="PF00696">
    <property type="entry name" value="AA_kinase"/>
    <property type="match status" value="1"/>
</dbReference>
<reference evidence="5 6" key="1">
    <citation type="submission" date="2020-08" db="EMBL/GenBank/DDBJ databases">
        <title>Acidobacteriota in marine sediments use diverse sulfur dissimilation pathways.</title>
        <authorList>
            <person name="Wasmund K."/>
        </authorList>
    </citation>
    <scope>NUCLEOTIDE SEQUENCE [LARGE SCALE GENOMIC DNA]</scope>
    <source>
        <strain evidence="5">MAG AM4</strain>
    </source>
</reference>
<accession>A0A8J7C250</accession>
<evidence type="ECO:0000256" key="1">
    <source>
        <dbReference type="ARBA" id="ARBA00011066"/>
    </source>
</evidence>
<keyword evidence="3 5" id="KW-0418">Kinase</keyword>
<sequence>PLKVVQRQMIRDAAHAGHIVVACGGGGIPIKVDAQNRYCGVEAVIDKDLTSSVLASNIDASLLIILTDVPQVLLDFGKPTQRPLGAVTLEELEVFYAEGHFPPGSMGPKVEAVIRFLKAGGRRAMITNAANLEQAIEGRAGTHFVGRI</sequence>
<dbReference type="GO" id="GO:0005829">
    <property type="term" value="C:cytosol"/>
    <property type="evidence" value="ECO:0007669"/>
    <property type="project" value="TreeGrafter"/>
</dbReference>
<dbReference type="Proteomes" id="UP000648239">
    <property type="component" value="Unassembled WGS sequence"/>
</dbReference>
<dbReference type="SUPFAM" id="SSF53633">
    <property type="entry name" value="Carbamate kinase-like"/>
    <property type="match status" value="1"/>
</dbReference>
<proteinExistence type="inferred from homology"/>
<evidence type="ECO:0000256" key="2">
    <source>
        <dbReference type="ARBA" id="ARBA00022679"/>
    </source>
</evidence>
<evidence type="ECO:0000256" key="3">
    <source>
        <dbReference type="ARBA" id="ARBA00022777"/>
    </source>
</evidence>
<comment type="similarity">
    <text evidence="1">Belongs to the carbamate kinase family.</text>
</comment>
<comment type="caution">
    <text evidence="5">The sequence shown here is derived from an EMBL/GenBank/DDBJ whole genome shotgun (WGS) entry which is preliminary data.</text>
</comment>
<dbReference type="PANTHER" id="PTHR30409">
    <property type="entry name" value="CARBAMATE KINASE"/>
    <property type="match status" value="1"/>
</dbReference>
<dbReference type="InterPro" id="IPR001048">
    <property type="entry name" value="Asp/Glu/Uridylate_kinase"/>
</dbReference>
<gene>
    <name evidence="5" type="ORF">IFK94_02310</name>
</gene>
<dbReference type="AlphaFoldDB" id="A0A8J7C250"/>
<name>A0A8J7C250_9BACT</name>
<organism evidence="5 6">
    <name type="scientific">Candidatus Polarisedimenticola svalbardensis</name>
    <dbReference type="NCBI Taxonomy" id="2886004"/>
    <lineage>
        <taxon>Bacteria</taxon>
        <taxon>Pseudomonadati</taxon>
        <taxon>Acidobacteriota</taxon>
        <taxon>Candidatus Polarisedimenticolia</taxon>
        <taxon>Candidatus Polarisedimenticolales</taxon>
        <taxon>Candidatus Polarisedimenticolaceae</taxon>
        <taxon>Candidatus Polarisedimenticola</taxon>
    </lineage>
</organism>
<dbReference type="EMBL" id="JACXWD010000004">
    <property type="protein sequence ID" value="MBD3866931.1"/>
    <property type="molecule type" value="Genomic_DNA"/>
</dbReference>
<evidence type="ECO:0000313" key="5">
    <source>
        <dbReference type="EMBL" id="MBD3866931.1"/>
    </source>
</evidence>
<dbReference type="EC" id="2.7.2.2" evidence="5"/>
<dbReference type="InterPro" id="IPR003964">
    <property type="entry name" value="Carb_kinase"/>
</dbReference>
<keyword evidence="2 5" id="KW-0808">Transferase</keyword>
<dbReference type="Gene3D" id="3.40.1160.10">
    <property type="entry name" value="Acetylglutamate kinase-like"/>
    <property type="match status" value="1"/>
</dbReference>
<dbReference type="GO" id="GO:0019546">
    <property type="term" value="P:L-arginine deiminase pathway"/>
    <property type="evidence" value="ECO:0007669"/>
    <property type="project" value="TreeGrafter"/>
</dbReference>
<dbReference type="InterPro" id="IPR036393">
    <property type="entry name" value="AceGlu_kinase-like_sf"/>
</dbReference>
<dbReference type="GO" id="GO:0008804">
    <property type="term" value="F:carbamate kinase activity"/>
    <property type="evidence" value="ECO:0007669"/>
    <property type="project" value="UniProtKB-EC"/>
</dbReference>
<evidence type="ECO:0000259" key="4">
    <source>
        <dbReference type="Pfam" id="PF00696"/>
    </source>
</evidence>